<dbReference type="EMBL" id="WOTE01000004">
    <property type="protein sequence ID" value="NHO39689.1"/>
    <property type="molecule type" value="Genomic_DNA"/>
</dbReference>
<feature type="domain" description="ABC-2 type transporter transmembrane" evidence="10">
    <location>
        <begin position="44"/>
        <end position="248"/>
    </location>
</feature>
<dbReference type="GO" id="GO:0015774">
    <property type="term" value="P:polysaccharide transport"/>
    <property type="evidence" value="ECO:0007669"/>
    <property type="project" value="UniProtKB-KW"/>
</dbReference>
<feature type="transmembrane region" description="Helical" evidence="9">
    <location>
        <begin position="64"/>
        <end position="83"/>
    </location>
</feature>
<reference evidence="12 14" key="3">
    <citation type="journal article" date="2020" name="Int. J. Syst. Evol. Microbiol.">
        <title>Novel acetic acid bacteria from cider fermentations: Acetobacter conturbans sp. nov. and Acetobacter fallax sp. nov.</title>
        <authorList>
            <person name="Sombolestani A.S."/>
            <person name="Cleenwerck I."/>
            <person name="Cnockaert M."/>
            <person name="Borremans W."/>
            <person name="Wieme A.D."/>
            <person name="De Vuyst L."/>
            <person name="Vandamme P."/>
        </authorList>
    </citation>
    <scope>NUCLEOTIDE SEQUENCE [LARGE SCALE GENOMIC DNA]</scope>
    <source>
        <strain evidence="12 14">LMG 23848</strain>
    </source>
</reference>
<keyword evidence="5 9" id="KW-0812">Transmembrane</keyword>
<evidence type="ECO:0000256" key="3">
    <source>
        <dbReference type="ARBA" id="ARBA00022448"/>
    </source>
</evidence>
<evidence type="ECO:0000256" key="2">
    <source>
        <dbReference type="ARBA" id="ARBA00007783"/>
    </source>
</evidence>
<dbReference type="OrthoDB" id="9796017at2"/>
<dbReference type="PANTHER" id="PTHR30413:SF10">
    <property type="entry name" value="CAPSULE POLYSACCHARIDE EXPORT INNER-MEMBRANE PROTEIN CTRC"/>
    <property type="match status" value="1"/>
</dbReference>
<dbReference type="Proteomes" id="UP000068250">
    <property type="component" value="Chromosome I"/>
</dbReference>
<organism evidence="11 13">
    <name type="scientific">Acetobacter ghanensis</name>
    <dbReference type="NCBI Taxonomy" id="431306"/>
    <lineage>
        <taxon>Bacteria</taxon>
        <taxon>Pseudomonadati</taxon>
        <taxon>Pseudomonadota</taxon>
        <taxon>Alphaproteobacteria</taxon>
        <taxon>Acetobacterales</taxon>
        <taxon>Acetobacteraceae</taxon>
        <taxon>Acetobacter</taxon>
    </lineage>
</organism>
<dbReference type="STRING" id="431306.AGA_267"/>
<comment type="similarity">
    <text evidence="2">Belongs to the ABC-2 integral membrane protein family.</text>
</comment>
<protein>
    <submittedName>
        <fullName evidence="12">ABC transporter permease</fullName>
    </submittedName>
    <submittedName>
        <fullName evidence="11">ABC-2 type transporter</fullName>
    </submittedName>
</protein>
<dbReference type="PATRIC" id="fig|431306.5.peg.215"/>
<sequence>MPEPAPPQTDQKTVYFTLAADSGWRQRIQLALADLGEGARFFRLIWALALSDIKQRYRGSTLGPFWLTISMGVQIGAMAFLYADLFHLQLRSYLPYLTASMILWNYLTALVLEGSGCFIASETLIKGNRIPFLVHAARCVVRNTIVMAHNAVILLIVLVLTRAHLSFSLVQSVFGLLLWMVDAVALSLFLGAVCARFRDIPPIISAVMQIAFFLTPILWQVDILKSHSVAMELVKFNPFVYLLDIVRDPLLGKGFDLVQVLAALCISIMVVVVSFFGFARCRGRIAFWV</sequence>
<dbReference type="GO" id="GO:0140359">
    <property type="term" value="F:ABC-type transporter activity"/>
    <property type="evidence" value="ECO:0007669"/>
    <property type="project" value="InterPro"/>
</dbReference>
<reference evidence="11" key="2">
    <citation type="submission" date="2014-09" db="EMBL/GenBank/DDBJ databases">
        <authorList>
            <person name="Magalhaes I.L.F."/>
            <person name="Oliveira U."/>
            <person name="Santos F.R."/>
            <person name="Vidigal T.H.D.A."/>
            <person name="Brescovit A.D."/>
            <person name="Santos A.J."/>
        </authorList>
    </citation>
    <scope>NUCLEOTIDE SEQUENCE</scope>
    <source>
        <strain evidence="11">LMG 23848T</strain>
    </source>
</reference>
<keyword evidence="7" id="KW-0625">Polysaccharide transport</keyword>
<evidence type="ECO:0000313" key="11">
    <source>
        <dbReference type="EMBL" id="CEF53525.1"/>
    </source>
</evidence>
<dbReference type="AlphaFoldDB" id="A0A0U5F0P9"/>
<dbReference type="InterPro" id="IPR013525">
    <property type="entry name" value="ABC2_TM"/>
</dbReference>
<comment type="subcellular location">
    <subcellularLocation>
        <location evidence="1">Cell membrane</location>
        <topology evidence="1">Multi-pass membrane protein</topology>
    </subcellularLocation>
</comment>
<evidence type="ECO:0000313" key="12">
    <source>
        <dbReference type="EMBL" id="NHO39689.1"/>
    </source>
</evidence>
<dbReference type="PANTHER" id="PTHR30413">
    <property type="entry name" value="INNER MEMBRANE TRANSPORT PERMEASE"/>
    <property type="match status" value="1"/>
</dbReference>
<evidence type="ECO:0000259" key="10">
    <source>
        <dbReference type="Pfam" id="PF01061"/>
    </source>
</evidence>
<reference evidence="13" key="1">
    <citation type="submission" date="2014-09" db="EMBL/GenBank/DDBJ databases">
        <authorList>
            <person name="Illeghems K.G."/>
        </authorList>
    </citation>
    <scope>NUCLEOTIDE SEQUENCE [LARGE SCALE GENOMIC DNA]</scope>
    <source>
        <strain evidence="13">LMG 23848T</strain>
    </source>
</reference>
<dbReference type="Pfam" id="PF01061">
    <property type="entry name" value="ABC2_membrane"/>
    <property type="match status" value="1"/>
</dbReference>
<keyword evidence="8 9" id="KW-0472">Membrane</keyword>
<keyword evidence="14" id="KW-1185">Reference proteome</keyword>
<feature type="transmembrane region" description="Helical" evidence="9">
    <location>
        <begin position="103"/>
        <end position="125"/>
    </location>
</feature>
<dbReference type="RefSeq" id="WP_059022613.1">
    <property type="nucleotide sequence ID" value="NZ_LN609302.1"/>
</dbReference>
<evidence type="ECO:0000256" key="1">
    <source>
        <dbReference type="ARBA" id="ARBA00004651"/>
    </source>
</evidence>
<accession>A0A0U5F0P9</accession>
<evidence type="ECO:0000313" key="13">
    <source>
        <dbReference type="Proteomes" id="UP000068250"/>
    </source>
</evidence>
<evidence type="ECO:0000256" key="6">
    <source>
        <dbReference type="ARBA" id="ARBA00022989"/>
    </source>
</evidence>
<keyword evidence="3" id="KW-0813">Transport</keyword>
<evidence type="ECO:0000256" key="5">
    <source>
        <dbReference type="ARBA" id="ARBA00022692"/>
    </source>
</evidence>
<proteinExistence type="inferred from homology"/>
<keyword evidence="7" id="KW-0762">Sugar transport</keyword>
<name>A0A0U5F0P9_9PROT</name>
<keyword evidence="6 9" id="KW-1133">Transmembrane helix</keyword>
<gene>
    <name evidence="11" type="primary">rfbD</name>
    <name evidence="11" type="ORF">AGA_267</name>
    <name evidence="12" type="ORF">GOB80_08320</name>
</gene>
<evidence type="ECO:0000313" key="14">
    <source>
        <dbReference type="Proteomes" id="UP000657200"/>
    </source>
</evidence>
<dbReference type="GO" id="GO:0015920">
    <property type="term" value="P:lipopolysaccharide transport"/>
    <property type="evidence" value="ECO:0007669"/>
    <property type="project" value="TreeGrafter"/>
</dbReference>
<evidence type="ECO:0000256" key="7">
    <source>
        <dbReference type="ARBA" id="ARBA00023047"/>
    </source>
</evidence>
<dbReference type="Proteomes" id="UP000657200">
    <property type="component" value="Unassembled WGS sequence"/>
</dbReference>
<feature type="transmembrane region" description="Helical" evidence="9">
    <location>
        <begin position="173"/>
        <end position="193"/>
    </location>
</feature>
<feature type="transmembrane region" description="Helical" evidence="9">
    <location>
        <begin position="257"/>
        <end position="279"/>
    </location>
</feature>
<feature type="transmembrane region" description="Helical" evidence="9">
    <location>
        <begin position="200"/>
        <end position="219"/>
    </location>
</feature>
<keyword evidence="4" id="KW-1003">Cell membrane</keyword>
<dbReference type="EMBL" id="LN609302">
    <property type="protein sequence ID" value="CEF53525.1"/>
    <property type="molecule type" value="Genomic_DNA"/>
</dbReference>
<dbReference type="GO" id="GO:0005886">
    <property type="term" value="C:plasma membrane"/>
    <property type="evidence" value="ECO:0007669"/>
    <property type="project" value="UniProtKB-SubCell"/>
</dbReference>
<evidence type="ECO:0000256" key="9">
    <source>
        <dbReference type="SAM" id="Phobius"/>
    </source>
</evidence>
<feature type="transmembrane region" description="Helical" evidence="9">
    <location>
        <begin position="146"/>
        <end position="167"/>
    </location>
</feature>
<evidence type="ECO:0000256" key="8">
    <source>
        <dbReference type="ARBA" id="ARBA00023136"/>
    </source>
</evidence>
<evidence type="ECO:0000256" key="4">
    <source>
        <dbReference type="ARBA" id="ARBA00022475"/>
    </source>
</evidence>